<dbReference type="AlphaFoldDB" id="A0A8E0WUT2"/>
<dbReference type="RefSeq" id="WP_020820819.1">
    <property type="nucleotide sequence ID" value="NZ_JANF02000027.1"/>
</dbReference>
<organism evidence="1 2">
    <name type="scientific">Sphingobium indicum F2</name>
    <dbReference type="NCBI Taxonomy" id="1450518"/>
    <lineage>
        <taxon>Bacteria</taxon>
        <taxon>Pseudomonadati</taxon>
        <taxon>Pseudomonadota</taxon>
        <taxon>Alphaproteobacteria</taxon>
        <taxon>Sphingomonadales</taxon>
        <taxon>Sphingomonadaceae</taxon>
        <taxon>Sphingobium</taxon>
    </lineage>
</organism>
<accession>A0A8E0WUT2</accession>
<dbReference type="Gene3D" id="3.90.320.10">
    <property type="match status" value="1"/>
</dbReference>
<dbReference type="InterPro" id="IPR011604">
    <property type="entry name" value="PDDEXK-like_dom_sf"/>
</dbReference>
<name>A0A8E0WUT2_9SPHN</name>
<evidence type="ECO:0000313" key="1">
    <source>
        <dbReference type="EMBL" id="KER37273.1"/>
    </source>
</evidence>
<evidence type="ECO:0000313" key="2">
    <source>
        <dbReference type="Proteomes" id="UP000028135"/>
    </source>
</evidence>
<dbReference type="EMBL" id="JANF02000027">
    <property type="protein sequence ID" value="KER37273.1"/>
    <property type="molecule type" value="Genomic_DNA"/>
</dbReference>
<protein>
    <submittedName>
        <fullName evidence="1">Uncharacterized protein</fullName>
    </submittedName>
</protein>
<dbReference type="Proteomes" id="UP000028135">
    <property type="component" value="Unassembled WGS sequence"/>
</dbReference>
<sequence length="249" mass="27505">MTLLDFNHGATKSREAVPTVDLMNSAAQALAKQQQPRNYLGGSRLGEACLRKLQYEYEGAPASRQATAKQHIIFAAGHALEDEAAKLLRAAGFDLRTHKADGNQFGFSVAAGRIRGHIDGVICGGPSEYGPYPFLWEQKWVANKYWQAIVKRGVAVERPTYASQVAIYQAYMDLTDNAALFSFGNRDTGELAFERLPFDAKRAQEASDNGVAVITATEAGERLPRPYPDADFFSCRMCDFSAHCWSEDR</sequence>
<gene>
    <name evidence="1" type="ORF">AL00_06265</name>
</gene>
<proteinExistence type="predicted"/>
<reference evidence="1 2" key="1">
    <citation type="submission" date="2014-05" db="EMBL/GenBank/DDBJ databases">
        <title>Genome Announcement of Sphingobium lucknowense F2.</title>
        <authorList>
            <person name="Lal R."/>
            <person name="Negi V."/>
            <person name="Lata P."/>
            <person name="Sangwan N."/>
            <person name="Gupta S.K."/>
            <person name="Rao D.L.N."/>
            <person name="Das S."/>
        </authorList>
    </citation>
    <scope>NUCLEOTIDE SEQUENCE [LARGE SCALE GENOMIC DNA]</scope>
    <source>
        <strain evidence="1 2">F2</strain>
    </source>
</reference>
<comment type="caution">
    <text evidence="1">The sequence shown here is derived from an EMBL/GenBank/DDBJ whole genome shotgun (WGS) entry which is preliminary data.</text>
</comment>